<dbReference type="PROSITE" id="PS51390">
    <property type="entry name" value="WAP"/>
    <property type="match status" value="2"/>
</dbReference>
<feature type="chain" id="PRO_5008346467" description="WAP domain-containing protein" evidence="2">
    <location>
        <begin position="23"/>
        <end position="124"/>
    </location>
</feature>
<dbReference type="SUPFAM" id="SSF57256">
    <property type="entry name" value="Elafin-like"/>
    <property type="match status" value="2"/>
</dbReference>
<dbReference type="InterPro" id="IPR008197">
    <property type="entry name" value="WAP_dom"/>
</dbReference>
<feature type="domain" description="WAP" evidence="3">
    <location>
        <begin position="29"/>
        <end position="71"/>
    </location>
</feature>
<evidence type="ECO:0000313" key="5">
    <source>
        <dbReference type="Proteomes" id="UP000092124"/>
    </source>
</evidence>
<comment type="caution">
    <text evidence="4">The sequence shown here is derived from an EMBL/GenBank/DDBJ whole genome shotgun (WGS) entry which is preliminary data.</text>
</comment>
<keyword evidence="5" id="KW-1185">Reference proteome</keyword>
<gene>
    <name evidence="4" type="ORF">A6R68_19243</name>
</gene>
<dbReference type="OrthoDB" id="9794641at2759"/>
<sequence length="124" mass="14507">MKPLRLSLLTVTILLCCNMTQPRFRKRKAITKPGFCPEFHLSCPFVLLSKCKRDTGCKGDKKCCFYYCQMRLTTPKPGYCPEFFLPCPFVRLPVCKRDKGCKGIKKCCFYYCQMRCVEPWTTMI</sequence>
<dbReference type="GO" id="GO:0005576">
    <property type="term" value="C:extracellular region"/>
    <property type="evidence" value="ECO:0007669"/>
    <property type="project" value="InterPro"/>
</dbReference>
<dbReference type="PANTHER" id="PTHR47769:SF1">
    <property type="entry name" value="WAP FOUR-DISULFIDE CORE DOMAIN PROTEIN 8"/>
    <property type="match status" value="1"/>
</dbReference>
<dbReference type="Pfam" id="PF00095">
    <property type="entry name" value="WAP"/>
    <property type="match status" value="2"/>
</dbReference>
<protein>
    <recommendedName>
        <fullName evidence="3">WAP domain-containing protein</fullName>
    </recommendedName>
</protein>
<evidence type="ECO:0000259" key="3">
    <source>
        <dbReference type="PROSITE" id="PS51390"/>
    </source>
</evidence>
<dbReference type="GO" id="GO:0030414">
    <property type="term" value="F:peptidase inhibitor activity"/>
    <property type="evidence" value="ECO:0007669"/>
    <property type="project" value="InterPro"/>
</dbReference>
<keyword evidence="2" id="KW-0732">Signal</keyword>
<dbReference type="PANTHER" id="PTHR47769">
    <property type="entry name" value="WAP FOUR-DISULFIDE CORE DOMAIN PROTEIN 8"/>
    <property type="match status" value="1"/>
</dbReference>
<dbReference type="PRINTS" id="PR00003">
    <property type="entry name" value="4DISULPHCORE"/>
</dbReference>
<dbReference type="SMART" id="SM00217">
    <property type="entry name" value="WAP"/>
    <property type="match status" value="2"/>
</dbReference>
<dbReference type="InterPro" id="IPR036645">
    <property type="entry name" value="Elafin-like_sf"/>
</dbReference>
<feature type="domain" description="WAP" evidence="3">
    <location>
        <begin position="73"/>
        <end position="120"/>
    </location>
</feature>
<feature type="signal peptide" evidence="2">
    <location>
        <begin position="1"/>
        <end position="22"/>
    </location>
</feature>
<dbReference type="AlphaFoldDB" id="A0A1A6HK88"/>
<evidence type="ECO:0000313" key="4">
    <source>
        <dbReference type="EMBL" id="OBS78365.1"/>
    </source>
</evidence>
<organism evidence="4 5">
    <name type="scientific">Neotoma lepida</name>
    <name type="common">Desert woodrat</name>
    <dbReference type="NCBI Taxonomy" id="56216"/>
    <lineage>
        <taxon>Eukaryota</taxon>
        <taxon>Metazoa</taxon>
        <taxon>Chordata</taxon>
        <taxon>Craniata</taxon>
        <taxon>Vertebrata</taxon>
        <taxon>Euteleostomi</taxon>
        <taxon>Mammalia</taxon>
        <taxon>Eutheria</taxon>
        <taxon>Euarchontoglires</taxon>
        <taxon>Glires</taxon>
        <taxon>Rodentia</taxon>
        <taxon>Myomorpha</taxon>
        <taxon>Muroidea</taxon>
        <taxon>Cricetidae</taxon>
        <taxon>Neotominae</taxon>
        <taxon>Neotoma</taxon>
    </lineage>
</organism>
<dbReference type="Gene3D" id="4.10.75.10">
    <property type="entry name" value="Elafin-like"/>
    <property type="match status" value="2"/>
</dbReference>
<dbReference type="Proteomes" id="UP000092124">
    <property type="component" value="Unassembled WGS sequence"/>
</dbReference>
<name>A0A1A6HK88_NEOLE</name>
<evidence type="ECO:0000256" key="2">
    <source>
        <dbReference type="SAM" id="SignalP"/>
    </source>
</evidence>
<keyword evidence="1" id="KW-1015">Disulfide bond</keyword>
<accession>A0A1A6HK88</accession>
<evidence type="ECO:0000256" key="1">
    <source>
        <dbReference type="ARBA" id="ARBA00023157"/>
    </source>
</evidence>
<proteinExistence type="predicted"/>
<dbReference type="FunFam" id="4.10.75.10:FF:000008">
    <property type="entry name" value="Whey acidic protein"/>
    <property type="match status" value="1"/>
</dbReference>
<dbReference type="STRING" id="56216.A0A1A6HK88"/>
<reference evidence="4 5" key="1">
    <citation type="submission" date="2016-06" db="EMBL/GenBank/DDBJ databases">
        <title>The Draft Genome Sequence and Annotation of the Desert Woodrat Neotoma lepida.</title>
        <authorList>
            <person name="Campbell M."/>
            <person name="Oakeson K.F."/>
            <person name="Yandell M."/>
            <person name="Halpert J.R."/>
            <person name="Dearing D."/>
        </authorList>
    </citation>
    <scope>NUCLEOTIDE SEQUENCE [LARGE SCALE GENOMIC DNA]</scope>
    <source>
        <strain evidence="4">417</strain>
        <tissue evidence="4">Liver</tissue>
    </source>
</reference>
<dbReference type="EMBL" id="LZPO01027441">
    <property type="protein sequence ID" value="OBS78365.1"/>
    <property type="molecule type" value="Genomic_DNA"/>
</dbReference>